<feature type="domain" description="Flavodoxin-like fold" evidence="3">
    <location>
        <begin position="5"/>
        <end position="181"/>
    </location>
</feature>
<dbReference type="RefSeq" id="WP_189437320.1">
    <property type="nucleotide sequence ID" value="NZ_BMXE01000004.1"/>
</dbReference>
<dbReference type="InterPro" id="IPR029039">
    <property type="entry name" value="Flavoprotein-like_sf"/>
</dbReference>
<dbReference type="EMBL" id="BMXE01000004">
    <property type="protein sequence ID" value="GHB36139.1"/>
    <property type="molecule type" value="Genomic_DNA"/>
</dbReference>
<dbReference type="Proteomes" id="UP000637980">
    <property type="component" value="Unassembled WGS sequence"/>
</dbReference>
<protein>
    <submittedName>
        <fullName evidence="4">NAD(P)H dehydrogenase (Quinone)</fullName>
    </submittedName>
</protein>
<comment type="caution">
    <text evidence="4">The sequence shown here is derived from an EMBL/GenBank/DDBJ whole genome shotgun (WGS) entry which is preliminary data.</text>
</comment>
<dbReference type="SUPFAM" id="SSF52218">
    <property type="entry name" value="Flavoproteins"/>
    <property type="match status" value="1"/>
</dbReference>
<name>A0ABQ3EIG3_9HYPH</name>
<dbReference type="InterPro" id="IPR051545">
    <property type="entry name" value="NAD(P)H_dehydrogenase_qn"/>
</dbReference>
<evidence type="ECO:0000259" key="3">
    <source>
        <dbReference type="Pfam" id="PF02525"/>
    </source>
</evidence>
<dbReference type="PANTHER" id="PTHR10204:SF34">
    <property type="entry name" value="NAD(P)H DEHYDROGENASE [QUINONE] 1 ISOFORM 1"/>
    <property type="match status" value="1"/>
</dbReference>
<dbReference type="InterPro" id="IPR003680">
    <property type="entry name" value="Flavodoxin_fold"/>
</dbReference>
<dbReference type="Pfam" id="PF02525">
    <property type="entry name" value="Flavodoxin_2"/>
    <property type="match status" value="1"/>
</dbReference>
<evidence type="ECO:0000256" key="1">
    <source>
        <dbReference type="ARBA" id="ARBA00006252"/>
    </source>
</evidence>
<gene>
    <name evidence="4" type="ORF">GCM10007094_27210</name>
</gene>
<evidence type="ECO:0000313" key="5">
    <source>
        <dbReference type="Proteomes" id="UP000637980"/>
    </source>
</evidence>
<sequence>MTNRIFVFSGHFGNDRLGHALAESYAAAARKGGAEVRVMHLGAMEFDSALRSGDYYGEQALEPDVVAFQENLTWCTHWVPVYPLWWGGMPGLMKGLLDRALLPGFAFRMVEGEELPAKLLKGRSARVLITSDTAAHYYEELYDHAHDKVMSRQILDFVGFEEHRLHMFSPVFSAGEEERAAWISEVAQLGAQDALAKQEVIAA</sequence>
<comment type="similarity">
    <text evidence="1">Belongs to the NAD(P)H dehydrogenase (quinone) family.</text>
</comment>
<evidence type="ECO:0000313" key="4">
    <source>
        <dbReference type="EMBL" id="GHB36139.1"/>
    </source>
</evidence>
<evidence type="ECO:0000256" key="2">
    <source>
        <dbReference type="ARBA" id="ARBA00023002"/>
    </source>
</evidence>
<dbReference type="Gene3D" id="3.40.50.360">
    <property type="match status" value="1"/>
</dbReference>
<keyword evidence="2" id="KW-0560">Oxidoreductase</keyword>
<reference evidence="5" key="1">
    <citation type="journal article" date="2019" name="Int. J. Syst. Evol. Microbiol.">
        <title>The Global Catalogue of Microorganisms (GCM) 10K type strain sequencing project: providing services to taxonomists for standard genome sequencing and annotation.</title>
        <authorList>
            <consortium name="The Broad Institute Genomics Platform"/>
            <consortium name="The Broad Institute Genome Sequencing Center for Infectious Disease"/>
            <person name="Wu L."/>
            <person name="Ma J."/>
        </authorList>
    </citation>
    <scope>NUCLEOTIDE SEQUENCE [LARGE SCALE GENOMIC DNA]</scope>
    <source>
        <strain evidence="5">KCTC 12861</strain>
    </source>
</reference>
<dbReference type="PANTHER" id="PTHR10204">
    <property type="entry name" value="NAD P H OXIDOREDUCTASE-RELATED"/>
    <property type="match status" value="1"/>
</dbReference>
<proteinExistence type="inferred from homology"/>
<keyword evidence="5" id="KW-1185">Reference proteome</keyword>
<organism evidence="4 5">
    <name type="scientific">Pseudovibrio japonicus</name>
    <dbReference type="NCBI Taxonomy" id="366534"/>
    <lineage>
        <taxon>Bacteria</taxon>
        <taxon>Pseudomonadati</taxon>
        <taxon>Pseudomonadota</taxon>
        <taxon>Alphaproteobacteria</taxon>
        <taxon>Hyphomicrobiales</taxon>
        <taxon>Stappiaceae</taxon>
        <taxon>Pseudovibrio</taxon>
    </lineage>
</organism>
<accession>A0ABQ3EIG3</accession>